<dbReference type="GO" id="GO:0005524">
    <property type="term" value="F:ATP binding"/>
    <property type="evidence" value="ECO:0007669"/>
    <property type="project" value="UniProtKB-KW"/>
</dbReference>
<dbReference type="OrthoDB" id="242257at2759"/>
<dbReference type="InterPro" id="IPR016064">
    <property type="entry name" value="NAD/diacylglycerol_kinase_sf"/>
</dbReference>
<reference evidence="9 10" key="1">
    <citation type="journal article" date="2018" name="Cell">
        <title>The Chara Genome: Secondary Complexity and Implications for Plant Terrestrialization.</title>
        <authorList>
            <person name="Nishiyama T."/>
            <person name="Sakayama H."/>
            <person name="Vries J.D."/>
            <person name="Buschmann H."/>
            <person name="Saint-Marcoux D."/>
            <person name="Ullrich K.K."/>
            <person name="Haas F.B."/>
            <person name="Vanderstraeten L."/>
            <person name="Becker D."/>
            <person name="Lang D."/>
            <person name="Vosolsobe S."/>
            <person name="Rombauts S."/>
            <person name="Wilhelmsson P.K.I."/>
            <person name="Janitza P."/>
            <person name="Kern R."/>
            <person name="Heyl A."/>
            <person name="Rumpler F."/>
            <person name="Villalobos L.I.A.C."/>
            <person name="Clay J.M."/>
            <person name="Skokan R."/>
            <person name="Toyoda A."/>
            <person name="Suzuki Y."/>
            <person name="Kagoshima H."/>
            <person name="Schijlen E."/>
            <person name="Tajeshwar N."/>
            <person name="Catarino B."/>
            <person name="Hetherington A.J."/>
            <person name="Saltykova A."/>
            <person name="Bonnot C."/>
            <person name="Breuninger H."/>
            <person name="Symeonidi A."/>
            <person name="Radhakrishnan G.V."/>
            <person name="Van Nieuwerburgh F."/>
            <person name="Deforce D."/>
            <person name="Chang C."/>
            <person name="Karol K.G."/>
            <person name="Hedrich R."/>
            <person name="Ulvskov P."/>
            <person name="Glockner G."/>
            <person name="Delwiche C.F."/>
            <person name="Petrasek J."/>
            <person name="Van de Peer Y."/>
            <person name="Friml J."/>
            <person name="Beilby M."/>
            <person name="Dolan L."/>
            <person name="Kohara Y."/>
            <person name="Sugano S."/>
            <person name="Fujiyama A."/>
            <person name="Delaux P.-M."/>
            <person name="Quint M."/>
            <person name="TheiBen G."/>
            <person name="Hagemann M."/>
            <person name="Harholt J."/>
            <person name="Dunand C."/>
            <person name="Zachgo S."/>
            <person name="Langdale J."/>
            <person name="Maumus F."/>
            <person name="Straeten D.V.D."/>
            <person name="Gould S.B."/>
            <person name="Rensing S.A."/>
        </authorList>
    </citation>
    <scope>NUCLEOTIDE SEQUENCE [LARGE SCALE GENOMIC DNA]</scope>
    <source>
        <strain evidence="9 10">S276</strain>
    </source>
</reference>
<protein>
    <recommendedName>
        <fullName evidence="6">Diacylglycerol kinase</fullName>
        <shortName evidence="6">DAG kinase</shortName>
        <ecNumber evidence="6">2.7.1.107</ecNumber>
    </recommendedName>
</protein>
<accession>A0A388KVU3</accession>
<dbReference type="Gene3D" id="3.40.50.10330">
    <property type="entry name" value="Probable inorganic polyphosphate/atp-NAD kinase, domain 1"/>
    <property type="match status" value="1"/>
</dbReference>
<dbReference type="InterPro" id="IPR000756">
    <property type="entry name" value="Diacylglycerol_kin_accessory"/>
</dbReference>
<comment type="catalytic activity">
    <reaction evidence="6">
        <text>a 1,2-diacyl-sn-glycerol + ATP = a 1,2-diacyl-sn-glycero-3-phosphate + ADP + H(+)</text>
        <dbReference type="Rhea" id="RHEA:10272"/>
        <dbReference type="ChEBI" id="CHEBI:15378"/>
        <dbReference type="ChEBI" id="CHEBI:17815"/>
        <dbReference type="ChEBI" id="CHEBI:30616"/>
        <dbReference type="ChEBI" id="CHEBI:58608"/>
        <dbReference type="ChEBI" id="CHEBI:456216"/>
        <dbReference type="EC" id="2.7.1.107"/>
    </reaction>
</comment>
<evidence type="ECO:0000259" key="8">
    <source>
        <dbReference type="PROSITE" id="PS50146"/>
    </source>
</evidence>
<comment type="caution">
    <text evidence="9">The sequence shown here is derived from an EMBL/GenBank/DDBJ whole genome shotgun (WGS) entry which is preliminary data.</text>
</comment>
<dbReference type="SMART" id="SM00045">
    <property type="entry name" value="DAGKa"/>
    <property type="match status" value="1"/>
</dbReference>
<evidence type="ECO:0000256" key="3">
    <source>
        <dbReference type="ARBA" id="ARBA00022741"/>
    </source>
</evidence>
<dbReference type="EC" id="2.7.1.107" evidence="6"/>
<evidence type="ECO:0000256" key="2">
    <source>
        <dbReference type="ARBA" id="ARBA00022679"/>
    </source>
</evidence>
<dbReference type="PANTHER" id="PTHR11255">
    <property type="entry name" value="DIACYLGLYCEROL KINASE"/>
    <property type="match status" value="1"/>
</dbReference>
<dbReference type="AlphaFoldDB" id="A0A388KVU3"/>
<dbReference type="PANTHER" id="PTHR11255:SF98">
    <property type="entry name" value="DIACYLGLYCEROL KINASE 5"/>
    <property type="match status" value="1"/>
</dbReference>
<keyword evidence="10" id="KW-1185">Reference proteome</keyword>
<dbReference type="STRING" id="69332.A0A388KVU3"/>
<dbReference type="PROSITE" id="PS50146">
    <property type="entry name" value="DAGK"/>
    <property type="match status" value="1"/>
</dbReference>
<dbReference type="InterPro" id="IPR017438">
    <property type="entry name" value="ATP-NAD_kinase_N"/>
</dbReference>
<name>A0A388KVU3_CHABU</name>
<dbReference type="InterPro" id="IPR037607">
    <property type="entry name" value="DGK"/>
</dbReference>
<dbReference type="Gramene" id="GBG74185">
    <property type="protein sequence ID" value="GBG74185"/>
    <property type="gene ID" value="CBR_g17898"/>
</dbReference>
<proteinExistence type="inferred from homology"/>
<keyword evidence="4 6" id="KW-0418">Kinase</keyword>
<dbReference type="GO" id="GO:0016020">
    <property type="term" value="C:membrane"/>
    <property type="evidence" value="ECO:0007669"/>
    <property type="project" value="TreeGrafter"/>
</dbReference>
<dbReference type="InterPro" id="IPR001206">
    <property type="entry name" value="Diacylglycerol_kinase_cat_dom"/>
</dbReference>
<keyword evidence="5 6" id="KW-0067">ATP-binding</keyword>
<gene>
    <name evidence="9" type="ORF">CBR_g17898</name>
</gene>
<dbReference type="Pfam" id="PF00781">
    <property type="entry name" value="DAGK_cat"/>
    <property type="match status" value="1"/>
</dbReference>
<dbReference type="SUPFAM" id="SSF111331">
    <property type="entry name" value="NAD kinase/diacylglycerol kinase-like"/>
    <property type="match status" value="1"/>
</dbReference>
<dbReference type="Pfam" id="PF00609">
    <property type="entry name" value="DAGK_acc"/>
    <property type="match status" value="1"/>
</dbReference>
<evidence type="ECO:0000313" key="10">
    <source>
        <dbReference type="Proteomes" id="UP000265515"/>
    </source>
</evidence>
<evidence type="ECO:0000313" key="9">
    <source>
        <dbReference type="EMBL" id="GBG74185.1"/>
    </source>
</evidence>
<organism evidence="9 10">
    <name type="scientific">Chara braunii</name>
    <name type="common">Braun's stonewort</name>
    <dbReference type="NCBI Taxonomy" id="69332"/>
    <lineage>
        <taxon>Eukaryota</taxon>
        <taxon>Viridiplantae</taxon>
        <taxon>Streptophyta</taxon>
        <taxon>Charophyceae</taxon>
        <taxon>Charales</taxon>
        <taxon>Characeae</taxon>
        <taxon>Chara</taxon>
    </lineage>
</organism>
<dbReference type="GO" id="GO:0004143">
    <property type="term" value="F:ATP-dependent diacylglycerol kinase activity"/>
    <property type="evidence" value="ECO:0007669"/>
    <property type="project" value="UniProtKB-EC"/>
</dbReference>
<sequence length="545" mass="60109">MATDTNVREEGANDVELENLRIPRYLLDATCSPEEGQGTDVPSAPILIFINAKSGGKTGTILLERFRQATTDYQVFDLAQTAPELVLRRVLSRMENLASNGDKFATAVRSRLRILVAGGDGTAGWLLATVADLKLPSPPPLATAPLGTGNNLPYTFGWGKHFHITDKAYVDKFLLDVAKASSMQVDGWKVLMRVQKSHHGYLDVKLPHALHSFKRVPPGDESDDEISHTYHGGFWNYFSLGMDAEVAYGFHSLRERKPWLFFNQFLNQMLYLRFTCMQGWFCASCTQSKQIGIETIARIKYMKKGDTEWRELRIDPRDCIRCIVLLNLPSYAGGLNPWGRPTGPKVKEASKVLIELVGGSECLDHTFMRMDGEPWKQPLPSDDGKSVTIEIQAGPSKSVVLAKDDSIAKQHSLSPSECDDPNRVLRPMPLDSFTKLSTEELFRPSQNGDGKQHMPNGSMRVVVRIGKPDSDQERGADAASPVKVKIGFMKDSSFFESSAGAKPQGGDKSVRKVEEETEAGSLDTANQGAQSEGSQRMASRGQVAA</sequence>
<comment type="similarity">
    <text evidence="1 6">Belongs to the eukaryotic diacylglycerol kinase family.</text>
</comment>
<dbReference type="EMBL" id="BFEA01000198">
    <property type="protein sequence ID" value="GBG74185.1"/>
    <property type="molecule type" value="Genomic_DNA"/>
</dbReference>
<evidence type="ECO:0000256" key="4">
    <source>
        <dbReference type="ARBA" id="ARBA00022777"/>
    </source>
</evidence>
<dbReference type="GO" id="GO:0007200">
    <property type="term" value="P:phospholipase C-activating G protein-coupled receptor signaling pathway"/>
    <property type="evidence" value="ECO:0007669"/>
    <property type="project" value="InterPro"/>
</dbReference>
<feature type="region of interest" description="Disordered" evidence="7">
    <location>
        <begin position="494"/>
        <end position="545"/>
    </location>
</feature>
<dbReference type="Proteomes" id="UP000265515">
    <property type="component" value="Unassembled WGS sequence"/>
</dbReference>
<feature type="domain" description="DAGKc" evidence="8">
    <location>
        <begin position="41"/>
        <end position="194"/>
    </location>
</feature>
<keyword evidence="3 6" id="KW-0547">Nucleotide-binding</keyword>
<evidence type="ECO:0000256" key="6">
    <source>
        <dbReference type="RuleBase" id="RU361128"/>
    </source>
</evidence>
<dbReference type="FunFam" id="3.40.50.10330:FF:000016">
    <property type="entry name" value="Diacylglycerol kinase"/>
    <property type="match status" value="1"/>
</dbReference>
<evidence type="ECO:0000256" key="5">
    <source>
        <dbReference type="ARBA" id="ARBA00022840"/>
    </source>
</evidence>
<evidence type="ECO:0000256" key="7">
    <source>
        <dbReference type="SAM" id="MobiDB-lite"/>
    </source>
</evidence>
<dbReference type="SMART" id="SM00046">
    <property type="entry name" value="DAGKc"/>
    <property type="match status" value="1"/>
</dbReference>
<evidence type="ECO:0000256" key="1">
    <source>
        <dbReference type="ARBA" id="ARBA00009280"/>
    </source>
</evidence>
<feature type="compositionally biased region" description="Polar residues" evidence="7">
    <location>
        <begin position="523"/>
        <end position="537"/>
    </location>
</feature>
<keyword evidence="2 6" id="KW-0808">Transferase</keyword>